<dbReference type="InterPro" id="IPR037294">
    <property type="entry name" value="ABC_BtuC-like"/>
</dbReference>
<feature type="transmembrane region" description="Helical" evidence="8">
    <location>
        <begin position="234"/>
        <end position="252"/>
    </location>
</feature>
<keyword evidence="10" id="KW-1185">Reference proteome</keyword>
<evidence type="ECO:0000256" key="6">
    <source>
        <dbReference type="ARBA" id="ARBA00022989"/>
    </source>
</evidence>
<dbReference type="PANTHER" id="PTHR30472:SF37">
    <property type="entry name" value="FE(3+) DICITRATE TRANSPORT SYSTEM PERMEASE PROTEIN FECD-RELATED"/>
    <property type="match status" value="1"/>
</dbReference>
<comment type="subcellular location">
    <subcellularLocation>
        <location evidence="1">Cell membrane</location>
        <topology evidence="1">Multi-pass membrane protein</topology>
    </subcellularLocation>
</comment>
<dbReference type="Pfam" id="PF01032">
    <property type="entry name" value="FecCD"/>
    <property type="match status" value="2"/>
</dbReference>
<proteinExistence type="inferred from homology"/>
<dbReference type="SUPFAM" id="SSF81345">
    <property type="entry name" value="ABC transporter involved in vitamin B12 uptake, BtuC"/>
    <property type="match status" value="2"/>
</dbReference>
<dbReference type="Gene3D" id="1.10.3470.10">
    <property type="entry name" value="ABC transporter involved in vitamin B12 uptake, BtuC"/>
    <property type="match status" value="2"/>
</dbReference>
<keyword evidence="6 8" id="KW-1133">Transmembrane helix</keyword>
<evidence type="ECO:0000256" key="2">
    <source>
        <dbReference type="ARBA" id="ARBA00007935"/>
    </source>
</evidence>
<evidence type="ECO:0000313" key="9">
    <source>
        <dbReference type="EMBL" id="MBD7948341.1"/>
    </source>
</evidence>
<comment type="caution">
    <text evidence="9">The sequence shown here is derived from an EMBL/GenBank/DDBJ whole genome shotgun (WGS) entry which is preliminary data.</text>
</comment>
<feature type="transmembrane region" description="Helical" evidence="8">
    <location>
        <begin position="350"/>
        <end position="373"/>
    </location>
</feature>
<evidence type="ECO:0000256" key="1">
    <source>
        <dbReference type="ARBA" id="ARBA00004651"/>
    </source>
</evidence>
<keyword evidence="4" id="KW-1003">Cell membrane</keyword>
<evidence type="ECO:0000256" key="4">
    <source>
        <dbReference type="ARBA" id="ARBA00022475"/>
    </source>
</evidence>
<evidence type="ECO:0000313" key="10">
    <source>
        <dbReference type="Proteomes" id="UP000606724"/>
    </source>
</evidence>
<feature type="transmembrane region" description="Helical" evidence="8">
    <location>
        <begin position="61"/>
        <end position="82"/>
    </location>
</feature>
<evidence type="ECO:0000256" key="8">
    <source>
        <dbReference type="SAM" id="Phobius"/>
    </source>
</evidence>
<feature type="transmembrane region" description="Helical" evidence="8">
    <location>
        <begin position="94"/>
        <end position="116"/>
    </location>
</feature>
<feature type="transmembrane region" description="Helical" evidence="8">
    <location>
        <begin position="122"/>
        <end position="141"/>
    </location>
</feature>
<feature type="transmembrane region" description="Helical" evidence="8">
    <location>
        <begin position="559"/>
        <end position="580"/>
    </location>
</feature>
<accession>A0ABR8RKL3</accession>
<dbReference type="EMBL" id="JACSQR010000031">
    <property type="protein sequence ID" value="MBD7948341.1"/>
    <property type="molecule type" value="Genomic_DNA"/>
</dbReference>
<keyword evidence="7 8" id="KW-0472">Membrane</keyword>
<feature type="transmembrane region" description="Helical" evidence="8">
    <location>
        <begin position="423"/>
        <end position="441"/>
    </location>
</feature>
<evidence type="ECO:0000256" key="7">
    <source>
        <dbReference type="ARBA" id="ARBA00023136"/>
    </source>
</evidence>
<feature type="transmembrane region" description="Helical" evidence="8">
    <location>
        <begin position="308"/>
        <end position="329"/>
    </location>
</feature>
<feature type="transmembrane region" description="Helical" evidence="8">
    <location>
        <begin position="148"/>
        <end position="172"/>
    </location>
</feature>
<comment type="similarity">
    <text evidence="2">Belongs to the binding-protein-dependent transport system permease family. FecCD subfamily.</text>
</comment>
<protein>
    <submittedName>
        <fullName evidence="9">Fe(3+)-hydroxamate ABC transporter permease FhuB</fullName>
    </submittedName>
</protein>
<keyword evidence="3" id="KW-0813">Transport</keyword>
<dbReference type="InterPro" id="IPR000522">
    <property type="entry name" value="ABC_transptr_permease_BtuC"/>
</dbReference>
<feature type="transmembrane region" description="Helical" evidence="8">
    <location>
        <begin position="281"/>
        <end position="302"/>
    </location>
</feature>
<keyword evidence="5 8" id="KW-0812">Transmembrane</keyword>
<feature type="transmembrane region" description="Helical" evidence="8">
    <location>
        <begin position="475"/>
        <end position="494"/>
    </location>
</feature>
<name>A0ABR8RKL3_9GAMM</name>
<dbReference type="NCBIfam" id="NF007866">
    <property type="entry name" value="PRK10577.1-2"/>
    <property type="match status" value="1"/>
</dbReference>
<gene>
    <name evidence="9" type="primary">fhuB</name>
    <name evidence="9" type="ORF">H9653_10020</name>
</gene>
<organism evidence="9 10">
    <name type="scientific">Psychrobacter communis</name>
    <dbReference type="NCBI Taxonomy" id="2762238"/>
    <lineage>
        <taxon>Bacteria</taxon>
        <taxon>Pseudomonadati</taxon>
        <taxon>Pseudomonadota</taxon>
        <taxon>Gammaproteobacteria</taxon>
        <taxon>Moraxellales</taxon>
        <taxon>Moraxellaceae</taxon>
        <taxon>Psychrobacter</taxon>
    </lineage>
</organism>
<feature type="transmembrane region" description="Helical" evidence="8">
    <location>
        <begin position="634"/>
        <end position="652"/>
    </location>
</feature>
<reference evidence="9 10" key="1">
    <citation type="submission" date="2020-08" db="EMBL/GenBank/DDBJ databases">
        <title>A Genomic Blueprint of the Chicken Gut Microbiome.</title>
        <authorList>
            <person name="Gilroy R."/>
            <person name="Ravi A."/>
            <person name="Getino M."/>
            <person name="Pursley I."/>
            <person name="Horton D.L."/>
            <person name="Alikhan N.-F."/>
            <person name="Baker D."/>
            <person name="Gharbi K."/>
            <person name="Hall N."/>
            <person name="Watson M."/>
            <person name="Adriaenssens E.M."/>
            <person name="Foster-Nyarko E."/>
            <person name="Jarju S."/>
            <person name="Secka A."/>
            <person name="Antonio M."/>
            <person name="Oren A."/>
            <person name="Chaudhuri R."/>
            <person name="La Ragione R.M."/>
            <person name="Hildebrand F."/>
            <person name="Pallen M.J."/>
        </authorList>
    </citation>
    <scope>NUCLEOTIDE SEQUENCE [LARGE SCALE GENOMIC DNA]</scope>
    <source>
        <strain evidence="9 10">Sa4CVA2</strain>
    </source>
</reference>
<dbReference type="RefSeq" id="WP_191692260.1">
    <property type="nucleotide sequence ID" value="NZ_JACSQR010000031.1"/>
</dbReference>
<feature type="transmembrane region" description="Helical" evidence="8">
    <location>
        <begin position="520"/>
        <end position="539"/>
    </location>
</feature>
<feature type="transmembrane region" description="Helical" evidence="8">
    <location>
        <begin position="393"/>
        <end position="411"/>
    </location>
</feature>
<evidence type="ECO:0000256" key="3">
    <source>
        <dbReference type="ARBA" id="ARBA00022448"/>
    </source>
</evidence>
<dbReference type="Proteomes" id="UP000606724">
    <property type="component" value="Unassembled WGS sequence"/>
</dbReference>
<feature type="transmembrane region" description="Helical" evidence="8">
    <location>
        <begin position="447"/>
        <end position="468"/>
    </location>
</feature>
<sequence length="657" mass="70074">MMNKNNFLSANRIYMMVVFLMLLAVVSGYAVVHQLWSLTFLELFTPSFDLSLSDMSIQLQILPTMLVALTAGGLLGLVSVLLQQLVKNTLASDTTLAVGSGANMALLIVTLFLPSLALGGSFWVAFMGALGSMAIVFLLAAPSRMNPLVLVLGGLVTNILLGAITALLLIYYAEETLNVMVWAAGSLTQNNWQVSAVLSIASVVAFISLMPLLKPLEIMSLDDRQAKSLGVPINLIRGLVVGLVALLTALVVSRVGPIGFIGLGAATLVNVFSVRRIGYRLLLGYVFGALLLWITSNATTLLQHYLSLNIPADAMTAILGAPLVIWLIVSQSRQHTDEVIPTLISERRDTHLIGWGIALILLIIGVLIFTATSNGWQLSTLRHLIIDFRLPRTLSAAATGVMLATAGVLLQTLTRNPMASPEVLGISSGSAIGVVLAFVFLPSFGYTGIILSGLLGAFIVLSLILWLARRINPAYLLLVGVAIAALMGGLLSLVKISGDQRLQAVLSWLSGSTYLASPETAWILVGLAFILFLLSFMVIKPLEILSLGSGIARELGVSLRLYQSLILILVALLSTISTLAVGPLSFVGLMIPHLASTLGAVKLKRQIQLSAILGAGLMVIADWVGRYLIFPYEIPAGTIAAIIGGAYFLYLMRRIRA</sequence>
<dbReference type="CDD" id="cd06550">
    <property type="entry name" value="TM_ABC_iron-siderophores_like"/>
    <property type="match status" value="1"/>
</dbReference>
<feature type="transmembrane region" description="Helical" evidence="8">
    <location>
        <begin position="258"/>
        <end position="274"/>
    </location>
</feature>
<dbReference type="PANTHER" id="PTHR30472">
    <property type="entry name" value="FERRIC ENTEROBACTIN TRANSPORT SYSTEM PERMEASE PROTEIN"/>
    <property type="match status" value="1"/>
</dbReference>
<feature type="transmembrane region" description="Helical" evidence="8">
    <location>
        <begin position="192"/>
        <end position="213"/>
    </location>
</feature>
<evidence type="ECO:0000256" key="5">
    <source>
        <dbReference type="ARBA" id="ARBA00022692"/>
    </source>
</evidence>